<keyword evidence="1" id="KW-0812">Transmembrane</keyword>
<evidence type="ECO:0000313" key="3">
    <source>
        <dbReference type="Proteomes" id="UP000034852"/>
    </source>
</evidence>
<comment type="caution">
    <text evidence="2">The sequence shown here is derived from an EMBL/GenBank/DDBJ whole genome shotgun (WGS) entry which is preliminary data.</text>
</comment>
<name>A0A0G0K0X3_9BACT</name>
<keyword evidence="1" id="KW-0472">Membrane</keyword>
<reference evidence="2 3" key="1">
    <citation type="journal article" date="2015" name="Nature">
        <title>rRNA introns, odd ribosomes, and small enigmatic genomes across a large radiation of phyla.</title>
        <authorList>
            <person name="Brown C.T."/>
            <person name="Hug L.A."/>
            <person name="Thomas B.C."/>
            <person name="Sharon I."/>
            <person name="Castelle C.J."/>
            <person name="Singh A."/>
            <person name="Wilkins M.J."/>
            <person name="Williams K.H."/>
            <person name="Banfield J.F."/>
        </authorList>
    </citation>
    <scope>NUCLEOTIDE SEQUENCE [LARGE SCALE GENOMIC DNA]</scope>
</reference>
<protein>
    <recommendedName>
        <fullName evidence="4">Cell envelope-related transcriptional attenuator domain-containing protein</fullName>
    </recommendedName>
</protein>
<accession>A0A0G0K0X3</accession>
<feature type="transmembrane region" description="Helical" evidence="1">
    <location>
        <begin position="49"/>
        <end position="70"/>
    </location>
</feature>
<gene>
    <name evidence="2" type="ORF">US52_C0064G0008</name>
</gene>
<evidence type="ECO:0000256" key="1">
    <source>
        <dbReference type="SAM" id="Phobius"/>
    </source>
</evidence>
<evidence type="ECO:0000313" key="2">
    <source>
        <dbReference type="EMBL" id="KKQ34291.1"/>
    </source>
</evidence>
<dbReference type="Proteomes" id="UP000034852">
    <property type="component" value="Unassembled WGS sequence"/>
</dbReference>
<organism evidence="2 3">
    <name type="scientific">candidate division WS6 bacterium GW2011_GWA2_37_6</name>
    <dbReference type="NCBI Taxonomy" id="1619087"/>
    <lineage>
        <taxon>Bacteria</taxon>
        <taxon>Candidatus Dojkabacteria</taxon>
    </lineage>
</organism>
<evidence type="ECO:0008006" key="4">
    <source>
        <dbReference type="Google" id="ProtNLM"/>
    </source>
</evidence>
<proteinExistence type="predicted"/>
<dbReference type="EMBL" id="LBTH01000064">
    <property type="protein sequence ID" value="KKQ34291.1"/>
    <property type="molecule type" value="Genomic_DNA"/>
</dbReference>
<keyword evidence="1" id="KW-1133">Transmembrane helix</keyword>
<dbReference type="AlphaFoldDB" id="A0A0G0K0X3"/>
<sequence length="240" mass="28381">MLIKNLRLQSKMNKEESEPFEPAMISEFPLPEIPNENRKKPTRKRQWKYWFGTFFGIFIIAIFAYFGMIYKVDNVAPQDKLAQIAGESVMKTAQLVNPSKDEKRYVSALIMGIDTRGVEFNGEEYVATKRSGTRKMDVIMQILYDRKTNKLTFISIPRDTSLPVTEECMHQEREDQKYINRIYDMAEKNNCPFSGVDAMEKYEYTEYFTNEVLRKHPYIRKEWCKNIIENPIRVEKQVIP</sequence>
<dbReference type="Gene3D" id="3.40.630.190">
    <property type="entry name" value="LCP protein"/>
    <property type="match status" value="1"/>
</dbReference>